<evidence type="ECO:0000256" key="2">
    <source>
        <dbReference type="ARBA" id="ARBA00022730"/>
    </source>
</evidence>
<dbReference type="GO" id="GO:0019843">
    <property type="term" value="F:rRNA binding"/>
    <property type="evidence" value="ECO:0007669"/>
    <property type="project" value="UniProtKB-UniRule"/>
</dbReference>
<evidence type="ECO:0000313" key="7">
    <source>
        <dbReference type="EMBL" id="ALF51964.1"/>
    </source>
</evidence>
<dbReference type="STRING" id="224013.ACX27_02395"/>
<comment type="similarity">
    <text evidence="5">Belongs to the NEMF family.</text>
</comment>
<dbReference type="HAMAP" id="MF_00844_B">
    <property type="entry name" value="RqcH_B"/>
    <property type="match status" value="1"/>
</dbReference>
<dbReference type="EMBL" id="CP012036">
    <property type="protein sequence ID" value="ALF51964.1"/>
    <property type="molecule type" value="Genomic_DNA"/>
</dbReference>
<dbReference type="InterPro" id="IPR043682">
    <property type="entry name" value="RqcH_bacterial"/>
</dbReference>
<dbReference type="PANTHER" id="PTHR15239:SF6">
    <property type="entry name" value="RIBOSOME QUALITY CONTROL COMPLEX SUBUNIT NEMF"/>
    <property type="match status" value="1"/>
</dbReference>
<feature type="domain" description="NFACT RNA-binding" evidence="6">
    <location>
        <begin position="457"/>
        <end position="550"/>
    </location>
</feature>
<evidence type="ECO:0000313" key="8">
    <source>
        <dbReference type="Proteomes" id="UP000062645"/>
    </source>
</evidence>
<dbReference type="GO" id="GO:0072344">
    <property type="term" value="P:rescue of stalled ribosome"/>
    <property type="evidence" value="ECO:0007669"/>
    <property type="project" value="UniProtKB-UniRule"/>
</dbReference>
<proteinExistence type="inferred from homology"/>
<evidence type="ECO:0000259" key="6">
    <source>
        <dbReference type="Pfam" id="PF05670"/>
    </source>
</evidence>
<evidence type="ECO:0000256" key="5">
    <source>
        <dbReference type="HAMAP-Rule" id="MF_00844"/>
    </source>
</evidence>
<dbReference type="AlphaFoldDB" id="A0A0M4TTS9"/>
<dbReference type="Gene3D" id="2.30.310.10">
    <property type="entry name" value="ibrinogen binding protein from staphylococcus aureus domain"/>
    <property type="match status" value="1"/>
</dbReference>
<gene>
    <name evidence="5" type="primary">rqcH</name>
    <name evidence="7" type="ORF">ACX27_02395</name>
</gene>
<keyword evidence="2 5" id="KW-0699">rRNA-binding</keyword>
<dbReference type="Pfam" id="PF05670">
    <property type="entry name" value="NFACT-R_1"/>
    <property type="match status" value="1"/>
</dbReference>
<keyword evidence="1 5" id="KW-0820">tRNA-binding</keyword>
<comment type="function">
    <text evidence="5">Key component of the ribosome quality control system (RQC), a ribosome-associated complex that mediates the extraction of incompletely synthesized nascent chains from stalled ribosomes and their subsequent degradation. RqcH recruits Ala-charged tRNA, and with RqcP directs the elongation of stalled nascent chains on 50S ribosomal subunits, leading to non-templated C-terminal alanine extensions (Ala tail). The Ala tail promotes nascent chain degradation. May add between 1 and at least 8 Ala residues. Binds to stalled 50S ribosomal subunits.</text>
</comment>
<reference evidence="8" key="1">
    <citation type="submission" date="2015-07" db="EMBL/GenBank/DDBJ databases">
        <title>Genome Of Nitrogen-Fixing Cyanobacterium Nostoc piscinale CENA21 From Solimoes/Amazon River Floodplain Sediments And Comparative Genomics To Uncover Biosynthetic Natural Products Potential.</title>
        <authorList>
            <person name="Leao T.F."/>
            <person name="Leao P.N."/>
            <person name="Guimaraes P.I."/>
            <person name="de Melo A.G.C."/>
            <person name="Ramos R.T.J."/>
            <person name="Silva A."/>
            <person name="Fiore M.F."/>
            <person name="Schneider M.P.C."/>
        </authorList>
    </citation>
    <scope>NUCLEOTIDE SEQUENCE [LARGE SCALE GENOMIC DNA]</scope>
    <source>
        <strain evidence="8">CENA21</strain>
    </source>
</reference>
<name>A0A0M4TTS9_9NOSO</name>
<dbReference type="InterPro" id="IPR051608">
    <property type="entry name" value="RQC_Subunit_NEMF"/>
</dbReference>
<keyword evidence="3 5" id="KW-0694">RNA-binding</keyword>
<protein>
    <recommendedName>
        <fullName evidence="5">Rqc2 homolog RqcH</fullName>
        <shortName evidence="5">RqcH</shortName>
    </recommendedName>
</protein>
<evidence type="ECO:0000256" key="1">
    <source>
        <dbReference type="ARBA" id="ARBA00022555"/>
    </source>
</evidence>
<dbReference type="Proteomes" id="UP000062645">
    <property type="component" value="Chromosome"/>
</dbReference>
<evidence type="ECO:0000256" key="3">
    <source>
        <dbReference type="ARBA" id="ARBA00022884"/>
    </source>
</evidence>
<dbReference type="GO" id="GO:1990112">
    <property type="term" value="C:RQC complex"/>
    <property type="evidence" value="ECO:0007669"/>
    <property type="project" value="TreeGrafter"/>
</dbReference>
<organism evidence="7 8">
    <name type="scientific">Nostoc piscinale CENA21</name>
    <dbReference type="NCBI Taxonomy" id="224013"/>
    <lineage>
        <taxon>Bacteria</taxon>
        <taxon>Bacillati</taxon>
        <taxon>Cyanobacteriota</taxon>
        <taxon>Cyanophyceae</taxon>
        <taxon>Nostocales</taxon>
        <taxon>Nostocaceae</taxon>
        <taxon>Nostoc</taxon>
    </lineage>
</organism>
<dbReference type="GO" id="GO:0043023">
    <property type="term" value="F:ribosomal large subunit binding"/>
    <property type="evidence" value="ECO:0007669"/>
    <property type="project" value="UniProtKB-UniRule"/>
</dbReference>
<sequence>MQPVDFTTLTSACSELRAYWLPSRLEQVYQRDRYTISIALRTLKQRGWLEISWHPQAARICIGDPPPRSPDTFTFSQQLVHQLGGLALIGIEAIAPWERAIDLKFARRPGESALYHLYVEIMGKYSNAILTDANNFIITAAHQVSEQQSSVRPIQTGQLYEFPPKLTGPVPSLSESQARWQERVSLVPGAIKRQLIKSYSGLSASLVDSMLLSASIAPETTTDQLSTEDWQKLFERWQEWLQALDVGKFQPAWTATGYTVMGWGAVAPVKDTQALVNKYYTDQLNQQVFAQLRHQLSQKLQNILAKLKIKAQAFTTRLQQSDQADDYRQKADLLMANLQNWQPGMQEITLPDFETGEPVAIALQPDKNGVQNAQNFYKQHQKLKRARLAVEPLLFDVQSEIDYLEQVEDAIAQIENYETAEDLQALEEIRDELIGQKYLEDPQYRDRSINETAITNFRRYRTPNGWEILIGRNNRQNDQLTFRIAGDYDLWFHAQEIPGSHILMRLEAGAVPDTDDLQYAANLAAYYSRARQSDQVPVVYTQPKYVYKPKGAKPGIAIYKQERILWGKPQLVNSN</sequence>
<dbReference type="KEGG" id="npz:ACX27_02395"/>
<dbReference type="PANTHER" id="PTHR15239">
    <property type="entry name" value="NUCLEAR EXPORT MEDIATOR FACTOR NEMF"/>
    <property type="match status" value="1"/>
</dbReference>
<dbReference type="GO" id="GO:0000049">
    <property type="term" value="F:tRNA binding"/>
    <property type="evidence" value="ECO:0007669"/>
    <property type="project" value="UniProtKB-UniRule"/>
</dbReference>
<dbReference type="InterPro" id="IPR008532">
    <property type="entry name" value="NFACT_RNA-bd"/>
</dbReference>
<dbReference type="PATRIC" id="fig|224013.5.peg.576"/>
<dbReference type="RefSeq" id="WP_062287923.1">
    <property type="nucleotide sequence ID" value="NZ_CP012036.1"/>
</dbReference>
<dbReference type="Pfam" id="PF05833">
    <property type="entry name" value="NFACT_N"/>
    <property type="match status" value="1"/>
</dbReference>
<keyword evidence="8" id="KW-1185">Reference proteome</keyword>
<reference evidence="7 8" key="2">
    <citation type="journal article" date="2016" name="Genome Announc.">
        <title>Draft Genome Sequence of the N2-Fixing Cyanobacterium Nostoc piscinale CENA21, Isolated from the Brazilian Amazon Floodplain.</title>
        <authorList>
            <person name="Leao T."/>
            <person name="Guimaraes P.I."/>
            <person name="de Melo A.G."/>
            <person name="Ramos R.T."/>
            <person name="Leao P.N."/>
            <person name="Silva A."/>
            <person name="Fiore M.F."/>
            <person name="Schneider M.P."/>
        </authorList>
    </citation>
    <scope>NUCLEOTIDE SEQUENCE [LARGE SCALE GENOMIC DNA]</scope>
    <source>
        <strain evidence="7 8">CENA21</strain>
    </source>
</reference>
<comment type="subunit">
    <text evidence="5">Associates with stalled 50S ribosomal subunits. Binds to RqcP.</text>
</comment>
<evidence type="ECO:0000256" key="4">
    <source>
        <dbReference type="ARBA" id="ARBA00022917"/>
    </source>
</evidence>
<accession>A0A0M4TTS9</accession>
<keyword evidence="4 5" id="KW-0648">Protein biosynthesis</keyword>
<dbReference type="OrthoDB" id="9766163at2"/>